<dbReference type="AlphaFoldDB" id="E9GPK8"/>
<name>E9GPK8_DAPPU</name>
<dbReference type="OrthoDB" id="10597226at2759"/>
<evidence type="ECO:0000313" key="2">
    <source>
        <dbReference type="Proteomes" id="UP000000305"/>
    </source>
</evidence>
<keyword evidence="2" id="KW-1185">Reference proteome</keyword>
<sequence length="191" mass="21866">MGNLLDKKRYHYVQEAKGSYYDSSRLMTQSGSCQLLNYKTECLVECLDTLRNRHPFDGPLHLLFMGDSRIRQQFLNFDRVKGESSQMGKTGMALWHILLVEHRDHRRYEGNLTELVPESKRNEQCSDLGIQGIDLSRSTSAVATYSNATRRRKLLSWLTENEILLLRISKLPRLCAHGLLGSLANHSASVQ</sequence>
<dbReference type="InParanoid" id="E9GPK8"/>
<reference evidence="1 2" key="1">
    <citation type="journal article" date="2011" name="Science">
        <title>The ecoresponsive genome of Daphnia pulex.</title>
        <authorList>
            <person name="Colbourne J.K."/>
            <person name="Pfrender M.E."/>
            <person name="Gilbert D."/>
            <person name="Thomas W.K."/>
            <person name="Tucker A."/>
            <person name="Oakley T.H."/>
            <person name="Tokishita S."/>
            <person name="Aerts A."/>
            <person name="Arnold G.J."/>
            <person name="Basu M.K."/>
            <person name="Bauer D.J."/>
            <person name="Caceres C.E."/>
            <person name="Carmel L."/>
            <person name="Casola C."/>
            <person name="Choi J.H."/>
            <person name="Detter J.C."/>
            <person name="Dong Q."/>
            <person name="Dusheyko S."/>
            <person name="Eads B.D."/>
            <person name="Frohlich T."/>
            <person name="Geiler-Samerotte K.A."/>
            <person name="Gerlach D."/>
            <person name="Hatcher P."/>
            <person name="Jogdeo S."/>
            <person name="Krijgsveld J."/>
            <person name="Kriventseva E.V."/>
            <person name="Kultz D."/>
            <person name="Laforsch C."/>
            <person name="Lindquist E."/>
            <person name="Lopez J."/>
            <person name="Manak J.R."/>
            <person name="Muller J."/>
            <person name="Pangilinan J."/>
            <person name="Patwardhan R.P."/>
            <person name="Pitluck S."/>
            <person name="Pritham E.J."/>
            <person name="Rechtsteiner A."/>
            <person name="Rho M."/>
            <person name="Rogozin I.B."/>
            <person name="Sakarya O."/>
            <person name="Salamov A."/>
            <person name="Schaack S."/>
            <person name="Shapiro H."/>
            <person name="Shiga Y."/>
            <person name="Skalitzky C."/>
            <person name="Smith Z."/>
            <person name="Souvorov A."/>
            <person name="Sung W."/>
            <person name="Tang Z."/>
            <person name="Tsuchiya D."/>
            <person name="Tu H."/>
            <person name="Vos H."/>
            <person name="Wang M."/>
            <person name="Wolf Y.I."/>
            <person name="Yamagata H."/>
            <person name="Yamada T."/>
            <person name="Ye Y."/>
            <person name="Shaw J.R."/>
            <person name="Andrews J."/>
            <person name="Crease T.J."/>
            <person name="Tang H."/>
            <person name="Lucas S.M."/>
            <person name="Robertson H.M."/>
            <person name="Bork P."/>
            <person name="Koonin E.V."/>
            <person name="Zdobnov E.M."/>
            <person name="Grigoriev I.V."/>
            <person name="Lynch M."/>
            <person name="Boore J.L."/>
        </authorList>
    </citation>
    <scope>NUCLEOTIDE SEQUENCE [LARGE SCALE GENOMIC DNA]</scope>
</reference>
<dbReference type="HOGENOM" id="CLU_1422823_0_0_1"/>
<accession>E9GPK8</accession>
<dbReference type="Proteomes" id="UP000000305">
    <property type="component" value="Unassembled WGS sequence"/>
</dbReference>
<gene>
    <name evidence="1" type="ORF">DAPPUDRAFT_105129</name>
</gene>
<evidence type="ECO:0000313" key="1">
    <source>
        <dbReference type="EMBL" id="EFX78655.1"/>
    </source>
</evidence>
<proteinExistence type="predicted"/>
<dbReference type="KEGG" id="dpx:DAPPUDRAFT_105129"/>
<organism evidence="1 2">
    <name type="scientific">Daphnia pulex</name>
    <name type="common">Water flea</name>
    <dbReference type="NCBI Taxonomy" id="6669"/>
    <lineage>
        <taxon>Eukaryota</taxon>
        <taxon>Metazoa</taxon>
        <taxon>Ecdysozoa</taxon>
        <taxon>Arthropoda</taxon>
        <taxon>Crustacea</taxon>
        <taxon>Branchiopoda</taxon>
        <taxon>Diplostraca</taxon>
        <taxon>Cladocera</taxon>
        <taxon>Anomopoda</taxon>
        <taxon>Daphniidae</taxon>
        <taxon>Daphnia</taxon>
    </lineage>
</organism>
<dbReference type="EMBL" id="GL732556">
    <property type="protein sequence ID" value="EFX78655.1"/>
    <property type="molecule type" value="Genomic_DNA"/>
</dbReference>
<protein>
    <submittedName>
        <fullName evidence="1">Uncharacterized protein</fullName>
    </submittedName>
</protein>